<evidence type="ECO:0000256" key="3">
    <source>
        <dbReference type="ARBA" id="ARBA00022989"/>
    </source>
</evidence>
<gene>
    <name evidence="6" type="primary">ERG25_2</name>
    <name evidence="6" type="ORF">HDU87_002602</name>
</gene>
<dbReference type="GO" id="GO:0016491">
    <property type="term" value="F:oxidoreductase activity"/>
    <property type="evidence" value="ECO:0007669"/>
    <property type="project" value="InterPro"/>
</dbReference>
<comment type="subcellular location">
    <subcellularLocation>
        <location evidence="1">Membrane</location>
    </subcellularLocation>
</comment>
<dbReference type="GO" id="GO:0005506">
    <property type="term" value="F:iron ion binding"/>
    <property type="evidence" value="ECO:0007669"/>
    <property type="project" value="InterPro"/>
</dbReference>
<dbReference type="PANTHER" id="PTHR11863">
    <property type="entry name" value="STEROL DESATURASE"/>
    <property type="match status" value="1"/>
</dbReference>
<protein>
    <submittedName>
        <fullName evidence="6">C-4 sterol methyl oxidase</fullName>
    </submittedName>
</protein>
<accession>A0AAD5TRG0</accession>
<dbReference type="InterPro" id="IPR050307">
    <property type="entry name" value="Sterol_Desaturase_Related"/>
</dbReference>
<dbReference type="Pfam" id="PF04116">
    <property type="entry name" value="FA_hydroxylase"/>
    <property type="match status" value="1"/>
</dbReference>
<dbReference type="InterPro" id="IPR006694">
    <property type="entry name" value="Fatty_acid_hydroxylase"/>
</dbReference>
<evidence type="ECO:0000259" key="5">
    <source>
        <dbReference type="Pfam" id="PF04116"/>
    </source>
</evidence>
<dbReference type="EMBL" id="JADGJQ010000002">
    <property type="protein sequence ID" value="KAJ3185036.1"/>
    <property type="molecule type" value="Genomic_DNA"/>
</dbReference>
<reference evidence="6" key="1">
    <citation type="submission" date="2020-05" db="EMBL/GenBank/DDBJ databases">
        <title>Phylogenomic resolution of chytrid fungi.</title>
        <authorList>
            <person name="Stajich J.E."/>
            <person name="Amses K."/>
            <person name="Simmons R."/>
            <person name="Seto K."/>
            <person name="Myers J."/>
            <person name="Bonds A."/>
            <person name="Quandt C.A."/>
            <person name="Barry K."/>
            <person name="Liu P."/>
            <person name="Grigoriev I."/>
            <person name="Longcore J.E."/>
            <person name="James T.Y."/>
        </authorList>
    </citation>
    <scope>NUCLEOTIDE SEQUENCE</scope>
    <source>
        <strain evidence="6">JEL0379</strain>
    </source>
</reference>
<organism evidence="6 7">
    <name type="scientific">Geranomyces variabilis</name>
    <dbReference type="NCBI Taxonomy" id="109894"/>
    <lineage>
        <taxon>Eukaryota</taxon>
        <taxon>Fungi</taxon>
        <taxon>Fungi incertae sedis</taxon>
        <taxon>Chytridiomycota</taxon>
        <taxon>Chytridiomycota incertae sedis</taxon>
        <taxon>Chytridiomycetes</taxon>
        <taxon>Spizellomycetales</taxon>
        <taxon>Powellomycetaceae</taxon>
        <taxon>Geranomyces</taxon>
    </lineage>
</organism>
<keyword evidence="3" id="KW-1133">Transmembrane helix</keyword>
<dbReference type="GO" id="GO:0016020">
    <property type="term" value="C:membrane"/>
    <property type="evidence" value="ECO:0007669"/>
    <property type="project" value="UniProtKB-SubCell"/>
</dbReference>
<keyword evidence="4" id="KW-0472">Membrane</keyword>
<sequence>MFNATGSGAAAAAAHHPYNLQPPSNAFEAYWQHYFTSTSHPGLLLAVTLLAWHEIVFFGRFFPYYIMDKIPYFRKYKIQDTKPNTPELYWKCLVSVIKSQLFVQGPMMLLFHPTAIALGMKFLDPFPRWQTLVLSCLFCLVVEDTYHYFVHRLMHRPELYKYVHKVHHEFSAPFGITAEHAHPVEVLVLGQGFFIGPVLLLACGVDVHVITIAAWIALRLLETVDVHAGYDFPWSFHKIIPFYGGAEFHDYHHMAFVGNYSSTFRHWDILFGTDKKFNEWKAKSKAVKAKAAAATSAAASRIKSE</sequence>
<dbReference type="Proteomes" id="UP001212152">
    <property type="component" value="Unassembled WGS sequence"/>
</dbReference>
<dbReference type="AlphaFoldDB" id="A0AAD5TRG0"/>
<keyword evidence="2" id="KW-0812">Transmembrane</keyword>
<keyword evidence="7" id="KW-1185">Reference proteome</keyword>
<comment type="caution">
    <text evidence="6">The sequence shown here is derived from an EMBL/GenBank/DDBJ whole genome shotgun (WGS) entry which is preliminary data.</text>
</comment>
<proteinExistence type="predicted"/>
<evidence type="ECO:0000256" key="2">
    <source>
        <dbReference type="ARBA" id="ARBA00022692"/>
    </source>
</evidence>
<evidence type="ECO:0000256" key="4">
    <source>
        <dbReference type="ARBA" id="ARBA00023136"/>
    </source>
</evidence>
<evidence type="ECO:0000313" key="7">
    <source>
        <dbReference type="Proteomes" id="UP001212152"/>
    </source>
</evidence>
<evidence type="ECO:0000313" key="6">
    <source>
        <dbReference type="EMBL" id="KAJ3185036.1"/>
    </source>
</evidence>
<dbReference type="GO" id="GO:0008610">
    <property type="term" value="P:lipid biosynthetic process"/>
    <property type="evidence" value="ECO:0007669"/>
    <property type="project" value="InterPro"/>
</dbReference>
<name>A0AAD5TRG0_9FUNG</name>
<evidence type="ECO:0000256" key="1">
    <source>
        <dbReference type="ARBA" id="ARBA00004370"/>
    </source>
</evidence>
<feature type="domain" description="Fatty acid hydroxylase" evidence="5">
    <location>
        <begin position="137"/>
        <end position="273"/>
    </location>
</feature>